<reference evidence="3 4" key="1">
    <citation type="journal article" date="2019" name="Microbiol. Resour. Announc.">
        <title>High-quality draft genome sequence of Fusarium oxysporum f. sp. cubense strain 160527, a causal agent of Panama disease.</title>
        <authorList>
            <person name="Asai S."/>
            <person name="Ayukawa Y."/>
            <person name="Gan P."/>
            <person name="Masuda S."/>
            <person name="Komatsu K."/>
            <person name="Shirasu K."/>
            <person name="Arie T."/>
        </authorList>
    </citation>
    <scope>NUCLEOTIDE SEQUENCE [LARGE SCALE GENOMIC DNA]</scope>
    <source>
        <strain evidence="3 4">160527</strain>
    </source>
</reference>
<dbReference type="PANTHER" id="PTHR42091">
    <property type="entry name" value="CONSERVED GLYCINE-RICH PROTEIN (AFU_ORTHOLOGUE AFUA_7G02440)"/>
    <property type="match status" value="1"/>
</dbReference>
<comment type="caution">
    <text evidence="3">The sequence shown here is derived from an EMBL/GenBank/DDBJ whole genome shotgun (WGS) entry which is preliminary data.</text>
</comment>
<dbReference type="InterPro" id="IPR056634">
    <property type="entry name" value="DUF7732"/>
</dbReference>
<name>A0A559LHJ4_FUSOC</name>
<evidence type="ECO:0000313" key="3">
    <source>
        <dbReference type="EMBL" id="TVY73743.1"/>
    </source>
</evidence>
<dbReference type="AlphaFoldDB" id="A0A559LHJ4"/>
<dbReference type="PANTHER" id="PTHR42091:SF1">
    <property type="entry name" value="CONSERVED GLYCINE-RICH PROTEIN (AFU_ORTHOLOGUE AFUA_7G02440)"/>
    <property type="match status" value="1"/>
</dbReference>
<dbReference type="Pfam" id="PF24866">
    <property type="entry name" value="DUF7732"/>
    <property type="match status" value="1"/>
</dbReference>
<accession>A0A559LHJ4</accession>
<feature type="domain" description="DUF7732" evidence="2">
    <location>
        <begin position="100"/>
        <end position="144"/>
    </location>
</feature>
<evidence type="ECO:0000259" key="2">
    <source>
        <dbReference type="Pfam" id="PF24866"/>
    </source>
</evidence>
<feature type="region of interest" description="Disordered" evidence="1">
    <location>
        <begin position="1"/>
        <end position="55"/>
    </location>
</feature>
<feature type="compositionally biased region" description="Basic residues" evidence="1">
    <location>
        <begin position="24"/>
        <end position="39"/>
    </location>
</feature>
<dbReference type="Proteomes" id="UP000320707">
    <property type="component" value="Unassembled WGS sequence"/>
</dbReference>
<evidence type="ECO:0000313" key="4">
    <source>
        <dbReference type="Proteomes" id="UP000320707"/>
    </source>
</evidence>
<sequence>MSTTTDSLSPERVEPGPCAETHPLNKRRGGSHGGGRGRARGSGSQSSHGFTGVGPQPTFADGRYYAGGSVRPFKAGAASPGGIRHYLMDRAAVLFWPDDPGSALYFKELIGSGSYEALNKSIVDGAELNDTKTILTNATLPNGTALAGDEDINSASARRVVGTFGNWPTVAVIVKKAGLERLERGSHNGTALAAITARPYENDVPVGCKILQSQPDPEVHQDTCSNISWEEDEPDTYVAPGYAPENDEFHFETWSDTDSCSGGSITKFEWRLAVIKTRLYTSHINVTQYWTWVGQIHCFQHQILKDVEPAKWGLFRDEIDVHVKLAEIEVMEWSIEALRVHIIMKMDAGAIVADGKPRGDVMASFRPARTMRRFLFFCRESGMKMAKGEP</sequence>
<organism evidence="3 4">
    <name type="scientific">Fusarium oxysporum f. sp. cubense</name>
    <dbReference type="NCBI Taxonomy" id="61366"/>
    <lineage>
        <taxon>Eukaryota</taxon>
        <taxon>Fungi</taxon>
        <taxon>Dikarya</taxon>
        <taxon>Ascomycota</taxon>
        <taxon>Pezizomycotina</taxon>
        <taxon>Sordariomycetes</taxon>
        <taxon>Hypocreomycetidae</taxon>
        <taxon>Hypocreales</taxon>
        <taxon>Nectriaceae</taxon>
        <taxon>Fusarium</taxon>
        <taxon>Fusarium oxysporum species complex</taxon>
    </lineage>
</organism>
<gene>
    <name evidence="3" type="ORF">Focb16_v006030</name>
</gene>
<evidence type="ECO:0000256" key="1">
    <source>
        <dbReference type="SAM" id="MobiDB-lite"/>
    </source>
</evidence>
<proteinExistence type="predicted"/>
<protein>
    <recommendedName>
        <fullName evidence="2">DUF7732 domain-containing protein</fullName>
    </recommendedName>
</protein>
<dbReference type="EMBL" id="SRMI01000003">
    <property type="protein sequence ID" value="TVY73743.1"/>
    <property type="molecule type" value="Genomic_DNA"/>
</dbReference>